<feature type="signal peptide" evidence="1">
    <location>
        <begin position="1"/>
        <end position="22"/>
    </location>
</feature>
<protein>
    <recommendedName>
        <fullName evidence="4">Lipid-binding serum glycoprotein N-terminal domain-containing protein</fullName>
    </recommendedName>
</protein>
<name>A0A081APU6_PHYNI</name>
<evidence type="ECO:0000313" key="3">
    <source>
        <dbReference type="Proteomes" id="UP000028582"/>
    </source>
</evidence>
<feature type="chain" id="PRO_5001754338" description="Lipid-binding serum glycoprotein N-terminal domain-containing protein" evidence="1">
    <location>
        <begin position="23"/>
        <end position="323"/>
    </location>
</feature>
<gene>
    <name evidence="2" type="ORF">F444_04687</name>
</gene>
<accession>A0A081APU6</accession>
<sequence>MAKLLTFAAAITTAAFFGAARAATVEDTCVLADFQTATADFIGLNNVLSLVPSLLPTYITDPLILTNQTLEGIDFKVLGLKFEATPSFERLNVTGLTTIAPKTANVTGSNTLDLGADFKGELSVSGKFSVEFAQLDKKWYQICWTSLLHQHSCPPATVTVDVALGLSKPTIVAGVEADLYQCASGVPSSVCSNMTITSILVAALGGDLTSVLNTVLHHFKDASLTSLSLDWDLITNIDLTFDDTGAFISNVINGLLDFTAEKLNKKKAAYNTFTKVLDKLVRSLLNNLIDQLLVPLFGATCLNWFDNHGSSSYLASARHPQVN</sequence>
<dbReference type="EMBL" id="ANJA01000936">
    <property type="protein sequence ID" value="ETO80907.1"/>
    <property type="molecule type" value="Genomic_DNA"/>
</dbReference>
<dbReference type="Proteomes" id="UP000028582">
    <property type="component" value="Unassembled WGS sequence"/>
</dbReference>
<dbReference type="OrthoDB" id="107590at2759"/>
<reference evidence="2 3" key="1">
    <citation type="submission" date="2013-11" db="EMBL/GenBank/DDBJ databases">
        <title>The Genome Sequence of Phytophthora parasitica P1976.</title>
        <authorList>
            <consortium name="The Broad Institute Genomics Platform"/>
            <person name="Russ C."/>
            <person name="Tyler B."/>
            <person name="Panabieres F."/>
            <person name="Shan W."/>
            <person name="Tripathy S."/>
            <person name="Grunwald N."/>
            <person name="Machado M."/>
            <person name="Johnson C.S."/>
            <person name="Walker B."/>
            <person name="Young S."/>
            <person name="Zeng Q."/>
            <person name="Gargeya S."/>
            <person name="Fitzgerald M."/>
            <person name="Haas B."/>
            <person name="Abouelleil A."/>
            <person name="Allen A.W."/>
            <person name="Alvarado L."/>
            <person name="Arachchi H.M."/>
            <person name="Berlin A.M."/>
            <person name="Chapman S.B."/>
            <person name="Gainer-Dewar J."/>
            <person name="Goldberg J."/>
            <person name="Griggs A."/>
            <person name="Gujja S."/>
            <person name="Hansen M."/>
            <person name="Howarth C."/>
            <person name="Imamovic A."/>
            <person name="Ireland A."/>
            <person name="Larimer J."/>
            <person name="McCowan C."/>
            <person name="Murphy C."/>
            <person name="Pearson M."/>
            <person name="Poon T.W."/>
            <person name="Priest M."/>
            <person name="Roberts A."/>
            <person name="Saif S."/>
            <person name="Shea T."/>
            <person name="Sisk P."/>
            <person name="Sykes S."/>
            <person name="Wortman J."/>
            <person name="Nusbaum C."/>
            <person name="Birren B."/>
        </authorList>
    </citation>
    <scope>NUCLEOTIDE SEQUENCE [LARGE SCALE GENOMIC DNA]</scope>
    <source>
        <strain evidence="2 3">P1976</strain>
    </source>
</reference>
<organism evidence="2 3">
    <name type="scientific">Phytophthora nicotianae P1976</name>
    <dbReference type="NCBI Taxonomy" id="1317066"/>
    <lineage>
        <taxon>Eukaryota</taxon>
        <taxon>Sar</taxon>
        <taxon>Stramenopiles</taxon>
        <taxon>Oomycota</taxon>
        <taxon>Peronosporomycetes</taxon>
        <taxon>Peronosporales</taxon>
        <taxon>Peronosporaceae</taxon>
        <taxon>Phytophthora</taxon>
    </lineage>
</organism>
<proteinExistence type="predicted"/>
<evidence type="ECO:0008006" key="4">
    <source>
        <dbReference type="Google" id="ProtNLM"/>
    </source>
</evidence>
<evidence type="ECO:0000313" key="2">
    <source>
        <dbReference type="EMBL" id="ETO80907.1"/>
    </source>
</evidence>
<evidence type="ECO:0000256" key="1">
    <source>
        <dbReference type="SAM" id="SignalP"/>
    </source>
</evidence>
<dbReference type="AlphaFoldDB" id="A0A081APU6"/>
<keyword evidence="1" id="KW-0732">Signal</keyword>
<comment type="caution">
    <text evidence="2">The sequence shown here is derived from an EMBL/GenBank/DDBJ whole genome shotgun (WGS) entry which is preliminary data.</text>
</comment>